<protein>
    <submittedName>
        <fullName evidence="1">Uncharacterized protein</fullName>
    </submittedName>
</protein>
<organism evidence="1">
    <name type="scientific">Rhizophora mucronata</name>
    <name type="common">Asiatic mangrove</name>
    <dbReference type="NCBI Taxonomy" id="61149"/>
    <lineage>
        <taxon>Eukaryota</taxon>
        <taxon>Viridiplantae</taxon>
        <taxon>Streptophyta</taxon>
        <taxon>Embryophyta</taxon>
        <taxon>Tracheophyta</taxon>
        <taxon>Spermatophyta</taxon>
        <taxon>Magnoliopsida</taxon>
        <taxon>eudicotyledons</taxon>
        <taxon>Gunneridae</taxon>
        <taxon>Pentapetalae</taxon>
        <taxon>rosids</taxon>
        <taxon>fabids</taxon>
        <taxon>Malpighiales</taxon>
        <taxon>Rhizophoraceae</taxon>
        <taxon>Rhizophora</taxon>
    </lineage>
</organism>
<reference evidence="1" key="1">
    <citation type="submission" date="2018-02" db="EMBL/GenBank/DDBJ databases">
        <title>Rhizophora mucronata_Transcriptome.</title>
        <authorList>
            <person name="Meera S.P."/>
            <person name="Sreeshan A."/>
            <person name="Augustine A."/>
        </authorList>
    </citation>
    <scope>NUCLEOTIDE SEQUENCE</scope>
    <source>
        <tissue evidence="1">Leaf</tissue>
    </source>
</reference>
<sequence length="32" mass="3652">MCYKYVFKFGLLGFELRSITKAKVIILVSGII</sequence>
<name>A0A2P2NHS7_RHIMU</name>
<accession>A0A2P2NHS7</accession>
<evidence type="ECO:0000313" key="1">
    <source>
        <dbReference type="EMBL" id="MBX42045.1"/>
    </source>
</evidence>
<dbReference type="EMBL" id="GGEC01061561">
    <property type="protein sequence ID" value="MBX42045.1"/>
    <property type="molecule type" value="Transcribed_RNA"/>
</dbReference>
<dbReference type="AlphaFoldDB" id="A0A2P2NHS7"/>
<proteinExistence type="predicted"/>